<reference evidence="1 2" key="1">
    <citation type="submission" date="2023-12" db="EMBL/GenBank/DDBJ databases">
        <title>Genome sequencing and assembly of bacterial species from a model synthetic community.</title>
        <authorList>
            <person name="Hogle S.L."/>
        </authorList>
    </citation>
    <scope>NUCLEOTIDE SEQUENCE [LARGE SCALE GENOMIC DNA]</scope>
    <source>
        <strain evidence="1 2">HAMBI_3031</strain>
    </source>
</reference>
<dbReference type="Proteomes" id="UP001325680">
    <property type="component" value="Chromosome"/>
</dbReference>
<dbReference type="RefSeq" id="WP_114792843.1">
    <property type="nucleotide sequence ID" value="NZ_CP139960.1"/>
</dbReference>
<keyword evidence="2" id="KW-1185">Reference proteome</keyword>
<gene>
    <name evidence="1" type="ORF">U0035_03985</name>
</gene>
<dbReference type="EMBL" id="CP139960">
    <property type="protein sequence ID" value="WQD39311.1"/>
    <property type="molecule type" value="Genomic_DNA"/>
</dbReference>
<evidence type="ECO:0000313" key="1">
    <source>
        <dbReference type="EMBL" id="WQD39311.1"/>
    </source>
</evidence>
<proteinExistence type="predicted"/>
<organism evidence="1 2">
    <name type="scientific">Niabella yanshanensis</name>
    <dbReference type="NCBI Taxonomy" id="577386"/>
    <lineage>
        <taxon>Bacteria</taxon>
        <taxon>Pseudomonadati</taxon>
        <taxon>Bacteroidota</taxon>
        <taxon>Chitinophagia</taxon>
        <taxon>Chitinophagales</taxon>
        <taxon>Chitinophagaceae</taxon>
        <taxon>Niabella</taxon>
    </lineage>
</organism>
<evidence type="ECO:0008006" key="3">
    <source>
        <dbReference type="Google" id="ProtNLM"/>
    </source>
</evidence>
<evidence type="ECO:0000313" key="2">
    <source>
        <dbReference type="Proteomes" id="UP001325680"/>
    </source>
</evidence>
<sequence>MKKNIKKYIPNISSSQVEEPAAIYHITPKSSRVETLVKDFTYKDFKKILTKGPFTLGEWSDMLFMSERTLHRYAKDDGGFNGLQIERILLLETLIDVGNEMFGQEGFKSWLPTKPFSLNGEVVKSKLNTHNGIQEVIDTLGRMQHGISA</sequence>
<accession>A0ABZ0WB53</accession>
<name>A0ABZ0WB53_9BACT</name>
<protein>
    <recommendedName>
        <fullName evidence="3">DUF2384 domain-containing protein</fullName>
    </recommendedName>
</protein>